<keyword evidence="2" id="KW-1185">Reference proteome</keyword>
<proteinExistence type="predicted"/>
<protein>
    <submittedName>
        <fullName evidence="1">Uncharacterized protein</fullName>
    </submittedName>
</protein>
<evidence type="ECO:0000313" key="1">
    <source>
        <dbReference type="EMBL" id="KAG2190907.1"/>
    </source>
</evidence>
<dbReference type="EMBL" id="JAEPRC010000892">
    <property type="protein sequence ID" value="KAG2190907.1"/>
    <property type="molecule type" value="Genomic_DNA"/>
</dbReference>
<feature type="non-terminal residue" evidence="1">
    <location>
        <position position="39"/>
    </location>
</feature>
<sequence>MKKGNYIGLLKTSMKVALDWYGFDPTTIYFKQDKDSKNT</sequence>
<dbReference type="Proteomes" id="UP000650833">
    <property type="component" value="Unassembled WGS sequence"/>
</dbReference>
<reference evidence="1" key="1">
    <citation type="submission" date="2020-12" db="EMBL/GenBank/DDBJ databases">
        <title>Metabolic potential, ecology and presence of endohyphal bacteria is reflected in genomic diversity of Mucoromycotina.</title>
        <authorList>
            <person name="Muszewska A."/>
            <person name="Okrasinska A."/>
            <person name="Steczkiewicz K."/>
            <person name="Drgas O."/>
            <person name="Orlowska M."/>
            <person name="Perlinska-Lenart U."/>
            <person name="Aleksandrzak-Piekarczyk T."/>
            <person name="Szatraj K."/>
            <person name="Zielenkiewicz U."/>
            <person name="Pilsyk S."/>
            <person name="Malc E."/>
            <person name="Mieczkowski P."/>
            <person name="Kruszewska J.S."/>
            <person name="Biernat P."/>
            <person name="Pawlowska J."/>
        </authorList>
    </citation>
    <scope>NUCLEOTIDE SEQUENCE</scope>
    <source>
        <strain evidence="1">CBS 226.32</strain>
    </source>
</reference>
<dbReference type="AlphaFoldDB" id="A0A8H7QDZ3"/>
<organism evidence="1 2">
    <name type="scientific">Mucor plumbeus</name>
    <dbReference type="NCBI Taxonomy" id="97098"/>
    <lineage>
        <taxon>Eukaryota</taxon>
        <taxon>Fungi</taxon>
        <taxon>Fungi incertae sedis</taxon>
        <taxon>Mucoromycota</taxon>
        <taxon>Mucoromycotina</taxon>
        <taxon>Mucoromycetes</taxon>
        <taxon>Mucorales</taxon>
        <taxon>Mucorineae</taxon>
        <taxon>Mucoraceae</taxon>
        <taxon>Mucor</taxon>
    </lineage>
</organism>
<accession>A0A8H7QDZ3</accession>
<evidence type="ECO:0000313" key="2">
    <source>
        <dbReference type="Proteomes" id="UP000650833"/>
    </source>
</evidence>
<name>A0A8H7QDZ3_9FUNG</name>
<gene>
    <name evidence="1" type="ORF">INT46_006668</name>
</gene>
<comment type="caution">
    <text evidence="1">The sequence shown here is derived from an EMBL/GenBank/DDBJ whole genome shotgun (WGS) entry which is preliminary data.</text>
</comment>